<proteinExistence type="inferred from homology"/>
<evidence type="ECO:0000256" key="8">
    <source>
        <dbReference type="ARBA" id="ARBA00025824"/>
    </source>
</evidence>
<dbReference type="Gene3D" id="3.70.10.10">
    <property type="match status" value="1"/>
</dbReference>
<keyword evidence="4" id="KW-1048">Host nucleus</keyword>
<comment type="function">
    <text evidence="7">Plays an essential role in viral DNA replication by acting as the polymerase accessory subunit. Associates with the viral polymerase to increase its processivity and forms high-affinity direct interactions with DNA. Facilitates the origin-binding protein loading onto DNA thus increasing its ability to assemble into a functional complex capable of unwinding duplex DNA.</text>
</comment>
<evidence type="ECO:0000256" key="4">
    <source>
        <dbReference type="ARBA" id="ARBA00022562"/>
    </source>
</evidence>
<keyword evidence="12" id="KW-1185">Reference proteome</keyword>
<reference evidence="11" key="1">
    <citation type="submission" date="2017-08" db="EMBL/GenBank/DDBJ databases">
        <title>Genome sequence of an alphaherpesvirus from a beluga whale (Delphinapterus leucas).</title>
        <authorList>
            <person name="Davison A.J."/>
            <person name="Nielsen O."/>
            <person name="Subramaniam K."/>
            <person name="Jacob J.M."/>
            <person name="Romero C.H."/>
            <person name="Burek-Huntington K.A."/>
            <person name="Waltzek T.B."/>
        </authorList>
    </citation>
    <scope>NUCLEOTIDE SEQUENCE [LARGE SCALE GENOMIC DNA]</scope>
    <source>
        <strain evidence="11">LN3131-1</strain>
    </source>
</reference>
<gene>
    <name evidence="11" type="primary">UL42</name>
</gene>
<dbReference type="GO" id="GO:0042025">
    <property type="term" value="C:host cell nucleus"/>
    <property type="evidence" value="ECO:0007669"/>
    <property type="project" value="UniProtKB-SubCell"/>
</dbReference>
<accession>A0A286RUI5</accession>
<evidence type="ECO:0000256" key="2">
    <source>
        <dbReference type="ARBA" id="ARBA00008362"/>
    </source>
</evidence>
<dbReference type="GeneID" id="65099968"/>
<dbReference type="GO" id="GO:0003677">
    <property type="term" value="F:DNA binding"/>
    <property type="evidence" value="ECO:0007669"/>
    <property type="project" value="UniProtKB-KW"/>
</dbReference>
<evidence type="ECO:0000256" key="9">
    <source>
        <dbReference type="ARBA" id="ARBA00032287"/>
    </source>
</evidence>
<protein>
    <recommendedName>
        <fullName evidence="3">DNA polymerase processivity factor</fullName>
    </recommendedName>
    <alternativeName>
        <fullName evidence="9">Polymerase accessory protein</fullName>
    </alternativeName>
</protein>
<comment type="similarity">
    <text evidence="2">Belongs to the herpesviridae DNA polymerase processivity factor family.</text>
</comment>
<evidence type="ECO:0000313" key="12">
    <source>
        <dbReference type="Proteomes" id="UP000297205"/>
    </source>
</evidence>
<sequence>MAGVGAPLQAAYAVPGAVGADDSRCKTAFASLVGRQLQDATVLLDMLGVGLKNAFLVFSRHGLMVHSSVCGEQVYVGVPSDRFTEFHWNPANGDAHLVFLANVDSKRGLLDAFRLDKKRTVKHVVFTLTHGSPNCVLEQRVYYRRDGEPDDSYALVKHEFTNYSIMVPGATPDFTATFTRPQLAKLQAVSRPGAESVTFELARGGGLTVTSTTAQVGFTPVFDPAREPQTSAQILDEARASVKRSNARLLACSGQVSSFKISLESTPGFRTILQKLRHAGGDVVLRFFLSPQDACMLSVSSGTPVGLTMFLFCSRTPFFLAPPAGPAGPAAGKRERGLIETLFSAAPSPTRKKKRPDAASDVAGV</sequence>
<dbReference type="GO" id="GO:0006260">
    <property type="term" value="P:DNA replication"/>
    <property type="evidence" value="ECO:0007669"/>
    <property type="project" value="UniProtKB-KW"/>
</dbReference>
<comment type="subcellular location">
    <subcellularLocation>
        <location evidence="1">Host nucleus</location>
    </subcellularLocation>
</comment>
<evidence type="ECO:0000256" key="3">
    <source>
        <dbReference type="ARBA" id="ARBA00015068"/>
    </source>
</evidence>
<dbReference type="Pfam" id="PF02282">
    <property type="entry name" value="Herpes_UL42"/>
    <property type="match status" value="1"/>
</dbReference>
<dbReference type="KEGG" id="vg:65099968"/>
<evidence type="ECO:0000313" key="11">
    <source>
        <dbReference type="EMBL" id="ASW27064.1"/>
    </source>
</evidence>
<dbReference type="RefSeq" id="YP_010084948.1">
    <property type="nucleotide sequence ID" value="NC_055166.1"/>
</dbReference>
<evidence type="ECO:0000256" key="5">
    <source>
        <dbReference type="ARBA" id="ARBA00022705"/>
    </source>
</evidence>
<evidence type="ECO:0000256" key="7">
    <source>
        <dbReference type="ARBA" id="ARBA00024645"/>
    </source>
</evidence>
<evidence type="ECO:0000256" key="6">
    <source>
        <dbReference type="ARBA" id="ARBA00023125"/>
    </source>
</evidence>
<keyword evidence="6" id="KW-0238">DNA-binding</keyword>
<organism evidence="11">
    <name type="scientific">Beluga whale alphaherpesvirus 1</name>
    <dbReference type="NCBI Taxonomy" id="1434720"/>
    <lineage>
        <taxon>Viruses</taxon>
        <taxon>Duplodnaviria</taxon>
        <taxon>Heunggongvirae</taxon>
        <taxon>Peploviricota</taxon>
        <taxon>Herviviricetes</taxon>
        <taxon>Herpesvirales</taxon>
        <taxon>Orthoherpesviridae</taxon>
        <taxon>Alphaherpesvirinae</taxon>
        <taxon>Varicellovirus</taxon>
        <taxon>Varicellovirus monodontidalpha1</taxon>
        <taxon>Monodontid alphaherpesvirus 1</taxon>
    </lineage>
</organism>
<dbReference type="SUPFAM" id="SSF55979">
    <property type="entry name" value="DNA clamp"/>
    <property type="match status" value="2"/>
</dbReference>
<name>A0A286RUI5_9ALPH</name>
<dbReference type="InterPro" id="IPR046938">
    <property type="entry name" value="DNA_clamp_sf"/>
</dbReference>
<dbReference type="InterPro" id="IPR003202">
    <property type="entry name" value="Herpes_UL42"/>
</dbReference>
<feature type="region of interest" description="Disordered" evidence="10">
    <location>
        <begin position="345"/>
        <end position="365"/>
    </location>
</feature>
<comment type="subunit">
    <text evidence="8">Interacts with the DNA polymerase catalytic subunit. Interacts with the origin-binding protein.</text>
</comment>
<keyword evidence="5" id="KW-0235">DNA replication</keyword>
<evidence type="ECO:0000256" key="1">
    <source>
        <dbReference type="ARBA" id="ARBA00004147"/>
    </source>
</evidence>
<dbReference type="Proteomes" id="UP000297205">
    <property type="component" value="Segment"/>
</dbReference>
<dbReference type="EMBL" id="MF678601">
    <property type="protein sequence ID" value="ASW27064.1"/>
    <property type="molecule type" value="Genomic_DNA"/>
</dbReference>
<evidence type="ECO:0000256" key="10">
    <source>
        <dbReference type="SAM" id="MobiDB-lite"/>
    </source>
</evidence>